<gene>
    <name evidence="12" type="ORF">M427DRAFT_58640</name>
</gene>
<keyword evidence="11" id="KW-0732">Signal</keyword>
<evidence type="ECO:0000256" key="5">
    <source>
        <dbReference type="ARBA" id="ARBA00022692"/>
    </source>
</evidence>
<dbReference type="PANTHER" id="PTHR13205">
    <property type="entry name" value="TRANSMEMBRANE PROTEIN 15-RELATED"/>
    <property type="match status" value="1"/>
</dbReference>
<dbReference type="GO" id="GO:0005789">
    <property type="term" value="C:endoplasmic reticulum membrane"/>
    <property type="evidence" value="ECO:0007669"/>
    <property type="project" value="UniProtKB-SubCell"/>
</dbReference>
<feature type="chain" id="PRO_5007296050" description="dolichol kinase" evidence="11">
    <location>
        <begin position="21"/>
        <end position="521"/>
    </location>
</feature>
<keyword evidence="5 10" id="KW-0812">Transmembrane</keyword>
<dbReference type="Proteomes" id="UP000070544">
    <property type="component" value="Unassembled WGS sequence"/>
</dbReference>
<evidence type="ECO:0000256" key="11">
    <source>
        <dbReference type="SAM" id="SignalP"/>
    </source>
</evidence>
<feature type="transmembrane region" description="Helical" evidence="10">
    <location>
        <begin position="389"/>
        <end position="409"/>
    </location>
</feature>
<evidence type="ECO:0000313" key="13">
    <source>
        <dbReference type="Proteomes" id="UP000070544"/>
    </source>
</evidence>
<keyword evidence="8 10" id="KW-1133">Transmembrane helix</keyword>
<feature type="transmembrane region" description="Helical" evidence="10">
    <location>
        <begin position="117"/>
        <end position="137"/>
    </location>
</feature>
<evidence type="ECO:0000256" key="3">
    <source>
        <dbReference type="ARBA" id="ARBA00012132"/>
    </source>
</evidence>
<dbReference type="EC" id="2.7.1.108" evidence="3"/>
<proteinExistence type="inferred from homology"/>
<feature type="transmembrane region" description="Helical" evidence="10">
    <location>
        <begin position="85"/>
        <end position="105"/>
    </location>
</feature>
<keyword evidence="13" id="KW-1185">Reference proteome</keyword>
<organism evidence="12 13">
    <name type="scientific">Gonapodya prolifera (strain JEL478)</name>
    <name type="common">Monoblepharis prolifera</name>
    <dbReference type="NCBI Taxonomy" id="1344416"/>
    <lineage>
        <taxon>Eukaryota</taxon>
        <taxon>Fungi</taxon>
        <taxon>Fungi incertae sedis</taxon>
        <taxon>Chytridiomycota</taxon>
        <taxon>Chytridiomycota incertae sedis</taxon>
        <taxon>Monoblepharidomycetes</taxon>
        <taxon>Monoblepharidales</taxon>
        <taxon>Gonapodyaceae</taxon>
        <taxon>Gonapodya</taxon>
    </lineage>
</organism>
<evidence type="ECO:0000256" key="8">
    <source>
        <dbReference type="ARBA" id="ARBA00022989"/>
    </source>
</evidence>
<comment type="subcellular location">
    <subcellularLocation>
        <location evidence="1">Endoplasmic reticulum membrane</location>
        <topology evidence="1">Multi-pass membrane protein</topology>
    </subcellularLocation>
</comment>
<dbReference type="GO" id="GO:0043048">
    <property type="term" value="P:dolichyl monophosphate biosynthetic process"/>
    <property type="evidence" value="ECO:0007669"/>
    <property type="project" value="TreeGrafter"/>
</dbReference>
<keyword evidence="4" id="KW-0808">Transferase</keyword>
<evidence type="ECO:0000256" key="10">
    <source>
        <dbReference type="SAM" id="Phobius"/>
    </source>
</evidence>
<feature type="transmembrane region" description="Helical" evidence="10">
    <location>
        <begin position="55"/>
        <end position="73"/>
    </location>
</feature>
<dbReference type="AlphaFoldDB" id="A0A139A9Q4"/>
<feature type="signal peptide" evidence="11">
    <location>
        <begin position="1"/>
        <end position="20"/>
    </location>
</feature>
<evidence type="ECO:0000313" key="12">
    <source>
        <dbReference type="EMBL" id="KXS13399.1"/>
    </source>
</evidence>
<dbReference type="OrthoDB" id="377083at2759"/>
<evidence type="ECO:0000256" key="9">
    <source>
        <dbReference type="ARBA" id="ARBA00023136"/>
    </source>
</evidence>
<dbReference type="EMBL" id="KQ965778">
    <property type="protein sequence ID" value="KXS13399.1"/>
    <property type="molecule type" value="Genomic_DNA"/>
</dbReference>
<sequence length="521" mass="56547">MDSGVLLATHLAALWTQTQGEIPSSLSYIGNALHMIAVVAYLNQPPSSPFFRPNADHGIAFGVCAVPLTLYALHSGDASSFSSLFTSLLLLSSLVDSLLMILTLWKPEVLYSRFRTLAVALLGCVLTGFLGYALAGIRATGDLAFLSLQVFIFTLAWRRSALSFGRSFSAGELSFLCQIISLLGADAATSTLSTFVGPNISFANVPRSHVFVLSQSLILGMLLVPTAISFPLSKLPKTSKESSPSWTTVALIYIGFVAFIASAIWPWTWFSMGEEPFSWVINGIAFNQNRLGLFAMFFGLASSAYFVDSWLRRPAETYADVNVRRKFFHAVAVLMFIGGYWVDPSFLRLSFAVAQSLFIFLEILRFNRVPPIADALDSYLKHFTAKTDMGPLVVSHIYLLIGCAGPVWLDRLAGGEPNVTAALSGIIALGVGDSLASLIGIRYGYTKWPGHSTSFEGSAAFVVGTLAAIAAVRWIWAVPSLLSWMTVSIVIGASVMEATSFQNDNLILPIFLFAAFRQFEP</sequence>
<feature type="transmembrane region" description="Helical" evidence="10">
    <location>
        <begin position="290"/>
        <end position="307"/>
    </location>
</feature>
<keyword evidence="6" id="KW-0418">Kinase</keyword>
<feature type="transmembrane region" description="Helical" evidence="10">
    <location>
        <begin position="457"/>
        <end position="476"/>
    </location>
</feature>
<feature type="transmembrane region" description="Helical" evidence="10">
    <location>
        <begin position="421"/>
        <end position="445"/>
    </location>
</feature>
<feature type="transmembrane region" description="Helical" evidence="10">
    <location>
        <begin position="249"/>
        <end position="270"/>
    </location>
</feature>
<evidence type="ECO:0000256" key="7">
    <source>
        <dbReference type="ARBA" id="ARBA00022824"/>
    </source>
</evidence>
<reference evidence="12 13" key="1">
    <citation type="journal article" date="2015" name="Genome Biol. Evol.">
        <title>Phylogenomic analyses indicate that early fungi evolved digesting cell walls of algal ancestors of land plants.</title>
        <authorList>
            <person name="Chang Y."/>
            <person name="Wang S."/>
            <person name="Sekimoto S."/>
            <person name="Aerts A.L."/>
            <person name="Choi C."/>
            <person name="Clum A."/>
            <person name="LaButti K.M."/>
            <person name="Lindquist E.A."/>
            <person name="Yee Ngan C."/>
            <person name="Ohm R.A."/>
            <person name="Salamov A.A."/>
            <person name="Grigoriev I.V."/>
            <person name="Spatafora J.W."/>
            <person name="Berbee M.L."/>
        </authorList>
    </citation>
    <scope>NUCLEOTIDE SEQUENCE [LARGE SCALE GENOMIC DNA]</scope>
    <source>
        <strain evidence="12 13">JEL478</strain>
    </source>
</reference>
<evidence type="ECO:0000256" key="4">
    <source>
        <dbReference type="ARBA" id="ARBA00022679"/>
    </source>
</evidence>
<feature type="transmembrane region" description="Helical" evidence="10">
    <location>
        <begin position="208"/>
        <end position="228"/>
    </location>
</feature>
<feature type="transmembrane region" description="Helical" evidence="10">
    <location>
        <begin position="327"/>
        <end position="343"/>
    </location>
</feature>
<evidence type="ECO:0000256" key="6">
    <source>
        <dbReference type="ARBA" id="ARBA00022777"/>
    </source>
</evidence>
<comment type="similarity">
    <text evidence="2">Belongs to the polyprenol kinase family.</text>
</comment>
<protein>
    <recommendedName>
        <fullName evidence="3">dolichol kinase</fullName>
        <ecNumber evidence="3">2.7.1.108</ecNumber>
    </recommendedName>
</protein>
<accession>A0A139A9Q4</accession>
<dbReference type="OMA" id="AWVITIN"/>
<dbReference type="InterPro" id="IPR032974">
    <property type="entry name" value="Polypren_kinase"/>
</dbReference>
<feature type="transmembrane region" description="Helical" evidence="10">
    <location>
        <begin position="173"/>
        <end position="196"/>
    </location>
</feature>
<name>A0A139A9Q4_GONPJ</name>
<keyword evidence="7" id="KW-0256">Endoplasmic reticulum</keyword>
<dbReference type="STRING" id="1344416.A0A139A9Q4"/>
<evidence type="ECO:0000256" key="2">
    <source>
        <dbReference type="ARBA" id="ARBA00010794"/>
    </source>
</evidence>
<keyword evidence="9 10" id="KW-0472">Membrane</keyword>
<feature type="transmembrane region" description="Helical" evidence="10">
    <location>
        <begin position="143"/>
        <end position="161"/>
    </location>
</feature>
<dbReference type="GO" id="GO:0004168">
    <property type="term" value="F:dolichol kinase activity"/>
    <property type="evidence" value="ECO:0007669"/>
    <property type="project" value="UniProtKB-EC"/>
</dbReference>
<evidence type="ECO:0000256" key="1">
    <source>
        <dbReference type="ARBA" id="ARBA00004477"/>
    </source>
</evidence>
<dbReference type="PANTHER" id="PTHR13205:SF15">
    <property type="entry name" value="DOLICHOL KINASE"/>
    <property type="match status" value="1"/>
</dbReference>